<feature type="region of interest" description="Disordered" evidence="4">
    <location>
        <begin position="259"/>
        <end position="280"/>
    </location>
</feature>
<dbReference type="GO" id="GO:0003723">
    <property type="term" value="F:RNA binding"/>
    <property type="evidence" value="ECO:0007669"/>
    <property type="project" value="TreeGrafter"/>
</dbReference>
<evidence type="ECO:0000313" key="5">
    <source>
        <dbReference type="EMBL" id="KAF7997265.1"/>
    </source>
</evidence>
<evidence type="ECO:0000256" key="2">
    <source>
        <dbReference type="ARBA" id="ARBA00007331"/>
    </source>
</evidence>
<dbReference type="GO" id="GO:0005655">
    <property type="term" value="C:nucleolar ribonuclease P complex"/>
    <property type="evidence" value="ECO:0007669"/>
    <property type="project" value="TreeGrafter"/>
</dbReference>
<protein>
    <submittedName>
        <fullName evidence="5">Uncharacterized protein</fullName>
    </submittedName>
</protein>
<keyword evidence="6" id="KW-1185">Reference proteome</keyword>
<accession>A0A835CY39</accession>
<evidence type="ECO:0000256" key="4">
    <source>
        <dbReference type="SAM" id="MobiDB-lite"/>
    </source>
</evidence>
<dbReference type="InterPro" id="IPR016195">
    <property type="entry name" value="Pol/histidinol_Pase-like"/>
</dbReference>
<evidence type="ECO:0000256" key="1">
    <source>
        <dbReference type="ARBA" id="ARBA00004123"/>
    </source>
</evidence>
<dbReference type="OrthoDB" id="17948at2759"/>
<dbReference type="EMBL" id="JACMRX010000001">
    <property type="protein sequence ID" value="KAF7997265.1"/>
    <property type="molecule type" value="Genomic_DNA"/>
</dbReference>
<comment type="caution">
    <text evidence="5">The sequence shown here is derived from an EMBL/GenBank/DDBJ whole genome shotgun (WGS) entry which is preliminary data.</text>
</comment>
<dbReference type="AlphaFoldDB" id="A0A835CY39"/>
<dbReference type="PANTHER" id="PTHR13031">
    <property type="entry name" value="RIBONUCLEASE P SUBUNIT P30"/>
    <property type="match status" value="1"/>
</dbReference>
<dbReference type="GO" id="GO:0008033">
    <property type="term" value="P:tRNA processing"/>
    <property type="evidence" value="ECO:0007669"/>
    <property type="project" value="UniProtKB-KW"/>
</dbReference>
<gene>
    <name evidence="5" type="ORF">HCN44_005542</name>
</gene>
<dbReference type="InterPro" id="IPR002738">
    <property type="entry name" value="RNase_P_p30"/>
</dbReference>
<organism evidence="5 6">
    <name type="scientific">Aphidius gifuensis</name>
    <name type="common">Parasitoid wasp</name>
    <dbReference type="NCBI Taxonomy" id="684658"/>
    <lineage>
        <taxon>Eukaryota</taxon>
        <taxon>Metazoa</taxon>
        <taxon>Ecdysozoa</taxon>
        <taxon>Arthropoda</taxon>
        <taxon>Hexapoda</taxon>
        <taxon>Insecta</taxon>
        <taxon>Pterygota</taxon>
        <taxon>Neoptera</taxon>
        <taxon>Endopterygota</taxon>
        <taxon>Hymenoptera</taxon>
        <taxon>Apocrita</taxon>
        <taxon>Ichneumonoidea</taxon>
        <taxon>Braconidae</taxon>
        <taxon>Aphidiinae</taxon>
        <taxon>Aphidius</taxon>
    </lineage>
</organism>
<dbReference type="SUPFAM" id="SSF89550">
    <property type="entry name" value="PHP domain-like"/>
    <property type="match status" value="1"/>
</dbReference>
<reference evidence="5 6" key="1">
    <citation type="submission" date="2020-08" db="EMBL/GenBank/DDBJ databases">
        <title>Aphidius gifuensis genome sequencing and assembly.</title>
        <authorList>
            <person name="Du Z."/>
        </authorList>
    </citation>
    <scope>NUCLEOTIDE SEQUENCE [LARGE SCALE GENOMIC DNA]</scope>
    <source>
        <strain evidence="5">YNYX2018</strain>
        <tissue evidence="5">Adults</tissue>
    </source>
</reference>
<dbReference type="Proteomes" id="UP000639338">
    <property type="component" value="Unassembled WGS sequence"/>
</dbReference>
<comment type="similarity">
    <text evidence="2">Belongs to the eukaryotic/archaeal RNase P protein component 3 family.</text>
</comment>
<feature type="compositionally biased region" description="Basic and acidic residues" evidence="4">
    <location>
        <begin position="259"/>
        <end position="270"/>
    </location>
</feature>
<proteinExistence type="inferred from homology"/>
<evidence type="ECO:0000256" key="3">
    <source>
        <dbReference type="ARBA" id="ARBA00022694"/>
    </source>
</evidence>
<comment type="subcellular location">
    <subcellularLocation>
        <location evidence="1">Nucleus</location>
    </subcellularLocation>
</comment>
<dbReference type="Gene3D" id="3.20.20.140">
    <property type="entry name" value="Metal-dependent hydrolases"/>
    <property type="match status" value="1"/>
</dbReference>
<evidence type="ECO:0000313" key="6">
    <source>
        <dbReference type="Proteomes" id="UP000639338"/>
    </source>
</evidence>
<dbReference type="PANTHER" id="PTHR13031:SF0">
    <property type="entry name" value="RIBONUCLEASE P PROTEIN SUBUNIT P30"/>
    <property type="match status" value="1"/>
</dbReference>
<name>A0A835CY39_APHGI</name>
<sequence length="280" mass="32186">MIPGFFDLCIDLKYTSNENLRQILTTLYEMGYRNVAINQNLDESVLDTDKKKKKKTDDEATKVAIVPLDLDKIKQEFKDKLFIMRRLTFGFSESTKTHILEQQNLSKKFDIYSVLPKNQTALQFACSQLSVDIITFDTSIKPLKFTRKLYLQAVERGIHFEIKYSDVISSQKRSNAFHYSHLFHIYGKSKNVFISSGAQEYSAIRNPYDIINLAALFGLNEVKAKAAILSQCKHLTNRAVGRRYGKCIFTIKVHGKHDEPDDKIKTEKSDTPTAKRIKLS</sequence>
<keyword evidence="3" id="KW-0819">tRNA processing</keyword>
<dbReference type="Pfam" id="PF01876">
    <property type="entry name" value="RNase_P_p30"/>
    <property type="match status" value="1"/>
</dbReference>